<dbReference type="SUPFAM" id="SSF50978">
    <property type="entry name" value="WD40 repeat-like"/>
    <property type="match status" value="1"/>
</dbReference>
<sequence>VVSCSSDFTIDVWDAGTGKKVAGPFRGHTGLVQSVVFSPDSLHVVSGSGYHTICVVWDVETRKVIAAPSQSYTDSVISNTFSPNSRHGLSRLMNMEFTDQSIPDKYGWISGVDGGLLFWIPSMHRHYLCCPSTVCIIGGNQTCLDFTHFVHGRG</sequence>
<dbReference type="AlphaFoldDB" id="A0A0C9U9L3"/>
<reference evidence="4 5" key="1">
    <citation type="submission" date="2014-06" db="EMBL/GenBank/DDBJ databases">
        <title>Evolutionary Origins and Diversification of the Mycorrhizal Mutualists.</title>
        <authorList>
            <consortium name="DOE Joint Genome Institute"/>
            <consortium name="Mycorrhizal Genomics Consortium"/>
            <person name="Kohler A."/>
            <person name="Kuo A."/>
            <person name="Nagy L.G."/>
            <person name="Floudas D."/>
            <person name="Copeland A."/>
            <person name="Barry K.W."/>
            <person name="Cichocki N."/>
            <person name="Veneault-Fourrey C."/>
            <person name="LaButti K."/>
            <person name="Lindquist E.A."/>
            <person name="Lipzen A."/>
            <person name="Lundell T."/>
            <person name="Morin E."/>
            <person name="Murat C."/>
            <person name="Riley R."/>
            <person name="Ohm R."/>
            <person name="Sun H."/>
            <person name="Tunlid A."/>
            <person name="Henrissat B."/>
            <person name="Grigoriev I.V."/>
            <person name="Hibbett D.S."/>
            <person name="Martin F."/>
        </authorList>
    </citation>
    <scope>NUCLEOTIDE SEQUENCE [LARGE SCALE GENOMIC DNA]</scope>
    <source>
        <strain evidence="4 5">SS14</strain>
    </source>
</reference>
<feature type="non-terminal residue" evidence="4">
    <location>
        <position position="154"/>
    </location>
</feature>
<dbReference type="HOGENOM" id="CLU_000288_57_19_1"/>
<dbReference type="OrthoDB" id="6262491at2759"/>
<keyword evidence="1 3" id="KW-0853">WD repeat</keyword>
<dbReference type="InterPro" id="IPR015943">
    <property type="entry name" value="WD40/YVTN_repeat-like_dom_sf"/>
</dbReference>
<organism evidence="4 5">
    <name type="scientific">Sphaerobolus stellatus (strain SS14)</name>
    <dbReference type="NCBI Taxonomy" id="990650"/>
    <lineage>
        <taxon>Eukaryota</taxon>
        <taxon>Fungi</taxon>
        <taxon>Dikarya</taxon>
        <taxon>Basidiomycota</taxon>
        <taxon>Agaricomycotina</taxon>
        <taxon>Agaricomycetes</taxon>
        <taxon>Phallomycetidae</taxon>
        <taxon>Geastrales</taxon>
        <taxon>Sphaerobolaceae</taxon>
        <taxon>Sphaerobolus</taxon>
    </lineage>
</organism>
<proteinExistence type="predicted"/>
<feature type="repeat" description="WD" evidence="3">
    <location>
        <begin position="25"/>
        <end position="67"/>
    </location>
</feature>
<dbReference type="SMART" id="SM00320">
    <property type="entry name" value="WD40"/>
    <property type="match status" value="1"/>
</dbReference>
<feature type="repeat" description="WD" evidence="3">
    <location>
        <begin position="1"/>
        <end position="23"/>
    </location>
</feature>
<name>A0A0C9U9L3_SPHS4</name>
<dbReference type="InterPro" id="IPR001680">
    <property type="entry name" value="WD40_rpt"/>
</dbReference>
<dbReference type="EMBL" id="KN837149">
    <property type="protein sequence ID" value="KIJ39763.1"/>
    <property type="molecule type" value="Genomic_DNA"/>
</dbReference>
<dbReference type="Gene3D" id="2.130.10.10">
    <property type="entry name" value="YVTN repeat-like/Quinoprotein amine dehydrogenase"/>
    <property type="match status" value="1"/>
</dbReference>
<dbReference type="PROSITE" id="PS50082">
    <property type="entry name" value="WD_REPEATS_2"/>
    <property type="match status" value="2"/>
</dbReference>
<evidence type="ECO:0000256" key="3">
    <source>
        <dbReference type="PROSITE-ProRule" id="PRU00221"/>
    </source>
</evidence>
<evidence type="ECO:0000256" key="2">
    <source>
        <dbReference type="ARBA" id="ARBA00022737"/>
    </source>
</evidence>
<accession>A0A0C9U9L3</accession>
<dbReference type="InterPro" id="IPR036322">
    <property type="entry name" value="WD40_repeat_dom_sf"/>
</dbReference>
<gene>
    <name evidence="4" type="ORF">M422DRAFT_174675</name>
</gene>
<evidence type="ECO:0000313" key="5">
    <source>
        <dbReference type="Proteomes" id="UP000054279"/>
    </source>
</evidence>
<keyword evidence="5" id="KW-1185">Reference proteome</keyword>
<dbReference type="PANTHER" id="PTHR19848:SF8">
    <property type="entry name" value="F-BOX AND WD REPEAT DOMAIN CONTAINING 7"/>
    <property type="match status" value="1"/>
</dbReference>
<dbReference type="Proteomes" id="UP000054279">
    <property type="component" value="Unassembled WGS sequence"/>
</dbReference>
<keyword evidence="2" id="KW-0677">Repeat</keyword>
<evidence type="ECO:0000313" key="4">
    <source>
        <dbReference type="EMBL" id="KIJ39763.1"/>
    </source>
</evidence>
<dbReference type="PANTHER" id="PTHR19848">
    <property type="entry name" value="WD40 REPEAT PROTEIN"/>
    <property type="match status" value="1"/>
</dbReference>
<evidence type="ECO:0000256" key="1">
    <source>
        <dbReference type="ARBA" id="ARBA00022574"/>
    </source>
</evidence>
<protein>
    <submittedName>
        <fullName evidence="4">Uncharacterized protein</fullName>
    </submittedName>
</protein>